<comment type="caution">
    <text evidence="1">The sequence shown here is derived from an EMBL/GenBank/DDBJ whole genome shotgun (WGS) entry which is preliminary data.</text>
</comment>
<reference evidence="1 2" key="1">
    <citation type="submission" date="2019-12" db="EMBL/GenBank/DDBJ databases">
        <authorList>
            <person name="Zheng J."/>
        </authorList>
    </citation>
    <scope>NUCLEOTIDE SEQUENCE [LARGE SCALE GENOMIC DNA]</scope>
    <source>
        <strain evidence="1 2">DSM 27347</strain>
    </source>
</reference>
<accession>A0A6N8LSL6</accession>
<name>A0A6N8LSL6_9SPHN</name>
<dbReference type="AlphaFoldDB" id="A0A6N8LSL6"/>
<dbReference type="EMBL" id="WSUT01000005">
    <property type="protein sequence ID" value="MWC43895.1"/>
    <property type="molecule type" value="Genomic_DNA"/>
</dbReference>
<protein>
    <submittedName>
        <fullName evidence="1">Uncharacterized protein</fullName>
    </submittedName>
</protein>
<dbReference type="OrthoDB" id="7577494at2"/>
<gene>
    <name evidence="1" type="ORF">GQR91_09555</name>
</gene>
<dbReference type="Proteomes" id="UP000436801">
    <property type="component" value="Unassembled WGS sequence"/>
</dbReference>
<organism evidence="1 2">
    <name type="scientific">Sphingomonas carotinifaciens</name>
    <dbReference type="NCBI Taxonomy" id="1166323"/>
    <lineage>
        <taxon>Bacteria</taxon>
        <taxon>Pseudomonadati</taxon>
        <taxon>Pseudomonadota</taxon>
        <taxon>Alphaproteobacteria</taxon>
        <taxon>Sphingomonadales</taxon>
        <taxon>Sphingomonadaceae</taxon>
        <taxon>Sphingomonas</taxon>
    </lineage>
</organism>
<evidence type="ECO:0000313" key="1">
    <source>
        <dbReference type="EMBL" id="MWC43895.1"/>
    </source>
</evidence>
<proteinExistence type="predicted"/>
<evidence type="ECO:0000313" key="2">
    <source>
        <dbReference type="Proteomes" id="UP000436801"/>
    </source>
</evidence>
<dbReference type="RefSeq" id="WP_149681923.1">
    <property type="nucleotide sequence ID" value="NZ_FNBI01000002.1"/>
</dbReference>
<sequence>MSSRPKNDTSYQTLGEWAADRADMRIVCACGRTINFPAERILERFKGDGKVANKMIRLRCRGCGRRGHASLSAIPALRR</sequence>